<evidence type="ECO:0000256" key="6">
    <source>
        <dbReference type="SAM" id="Phobius"/>
    </source>
</evidence>
<dbReference type="InterPro" id="IPR043128">
    <property type="entry name" value="Rev_trsase/Diguanyl_cyclase"/>
</dbReference>
<comment type="caution">
    <text evidence="11">The sequence shown here is derived from an EMBL/GenBank/DDBJ whole genome shotgun (WGS) entry which is preliminary data.</text>
</comment>
<sequence>MRNHPGSKPILFSRRLTLLFLILLVWSGSLLSANNLQLSNSGHQSVVLQLKWKHQFQFAGYYAAKEKGYYRELGLEVEIREHQGDAPVEVMLDGQADYAVSGADALIKRANGYPVVALAAIYQHSPYALLVRGDSDIHRVSDLLGRRVMIGSGRQDAALHAMLKRGGLSNDDFIRLPSSFDANSLVTGETDAFNAYMTDQGFLLGEAGVVPRYIIPKDYGIDFYGDVLITTEQQISENPGQVENFRTATLKGWAYALAHQDEIVDLILQKYNTQGMSRAHLVHEADVSKELIQPLLVEIGYMHPERWRQIHEIFVELDFLGENSRIDGLLYQAKSPIPEWLSWSYENYVSVLIGALLTIGLLLSIIVFRLRELVRQHTAELIEKERGYRTIFNAAPEGMWVIDPERKTLEVNERLQELLGYSKEEMQGKTPMEFVDETNQKIFIEQTNKISRTERRSYDIELQHKDGYNVPTHFSAVTLRQQDGSVFSSIAFVEDITERKRLEAELRAGEQNLRRLVNSQPACVSTIGKDGELLSINPKGLEIIQADSFEQLSKTVIFDLIDEPYKEAFEQINQLVFEGQSASLTFSITGLKGRHIWLETHAVPIMDSEGKVVEHLGLTHDVTDRLNMEMEVYREREFLQAVIDNITDAVMVIDTELQVQLMNKSVKQMLKGFGFEHERPKYYFDLPFVSYPTDRSDAQDCPVHRVLESRRQASAILSRPFTSNSSKLKRVEVIASPLLNSDGTLRGVIEVARDITEHLELLDEVKQQKDNLQHLAHHDSLTNLPNRALFLMRLQQAISKAKRNNSQLAVLFVDLDRFKEINDSLGHAVGDMVLKEAAKRFSESVREEDLLARLGGDEFTFISEGLKKPQHAAIVAQQIIRSLELPFEMDNHQFFLTASIGISVYPQDGRSADTLLRNADAAMYKAKDEGKNTFQYYTADMTEQAFERIFLESSLRRALVEDQLVVYYQPQYDTAGGGLIGVEALVRWMHPDMGMVSPSRFIPLAEDTGLIISLGEQVLRIACKQMASWNQQGIAPHKLAVNLSVKQISSTELIPTIKTILDETGCLSEWLEFEVTEGFLMKDPEASVSILQQLRDLGAELAVDDFGTGYSSLAYLKRFPLTRLKIDRSFIHDVPGDGDDVAITRAIIAMAKNLNLNVLAEGVENEEQRSFLVAEGCNDAQGFYFGRPLSAADTTELLIKEIGNSSSSSASDQPDPLRG</sequence>
<comment type="catalytic activity">
    <reaction evidence="4">
        <text>3',3'-c-di-GMP + H2O = 5'-phosphoguanylyl(3'-&gt;5')guanosine + H(+)</text>
        <dbReference type="Rhea" id="RHEA:24902"/>
        <dbReference type="ChEBI" id="CHEBI:15377"/>
        <dbReference type="ChEBI" id="CHEBI:15378"/>
        <dbReference type="ChEBI" id="CHEBI:58754"/>
        <dbReference type="ChEBI" id="CHEBI:58805"/>
        <dbReference type="EC" id="3.1.4.52"/>
    </reaction>
    <physiologicalReaction direction="left-to-right" evidence="4">
        <dbReference type="Rhea" id="RHEA:24903"/>
    </physiologicalReaction>
</comment>
<dbReference type="Pfam" id="PF00990">
    <property type="entry name" value="GGDEF"/>
    <property type="match status" value="1"/>
</dbReference>
<dbReference type="GO" id="GO:0071732">
    <property type="term" value="P:cellular response to nitric oxide"/>
    <property type="evidence" value="ECO:0007669"/>
    <property type="project" value="UniProtKB-ARBA"/>
</dbReference>
<keyword evidence="6" id="KW-1133">Transmembrane helix</keyword>
<dbReference type="Gene3D" id="3.30.450.20">
    <property type="entry name" value="PAS domain"/>
    <property type="match status" value="3"/>
</dbReference>
<dbReference type="FunFam" id="3.30.70.270:FF:000001">
    <property type="entry name" value="Diguanylate cyclase domain protein"/>
    <property type="match status" value="1"/>
</dbReference>
<dbReference type="SUPFAM" id="SSF55785">
    <property type="entry name" value="PYP-like sensor domain (PAS domain)"/>
    <property type="match status" value="3"/>
</dbReference>
<dbReference type="NCBIfam" id="TIGR00254">
    <property type="entry name" value="GGDEF"/>
    <property type="match status" value="1"/>
</dbReference>
<feature type="domain" description="PAC" evidence="8">
    <location>
        <begin position="711"/>
        <end position="767"/>
    </location>
</feature>
<protein>
    <recommendedName>
        <fullName evidence="2">cyclic-guanylate-specific phosphodiesterase</fullName>
        <ecNumber evidence="2">3.1.4.52</ecNumber>
    </recommendedName>
</protein>
<dbReference type="CDD" id="cd01949">
    <property type="entry name" value="GGDEF"/>
    <property type="match status" value="1"/>
</dbReference>
<feature type="coiled-coil region" evidence="5">
    <location>
        <begin position="755"/>
        <end position="811"/>
    </location>
</feature>
<dbReference type="Pfam" id="PF09084">
    <property type="entry name" value="NMT1"/>
    <property type="match status" value="1"/>
</dbReference>
<dbReference type="EMBL" id="JAEPCM010000360">
    <property type="protein sequence ID" value="MCG7946819.1"/>
    <property type="molecule type" value="Genomic_DNA"/>
</dbReference>
<evidence type="ECO:0000256" key="4">
    <source>
        <dbReference type="ARBA" id="ARBA00051114"/>
    </source>
</evidence>
<dbReference type="PROSITE" id="PS50887">
    <property type="entry name" value="GGDEF"/>
    <property type="match status" value="1"/>
</dbReference>
<feature type="domain" description="PAC" evidence="8">
    <location>
        <begin position="582"/>
        <end position="634"/>
    </location>
</feature>
<feature type="domain" description="PAS" evidence="7">
    <location>
        <begin position="509"/>
        <end position="580"/>
    </location>
</feature>
<dbReference type="InterPro" id="IPR035919">
    <property type="entry name" value="EAL_sf"/>
</dbReference>
<name>A0A9E4KDM7_9GAMM</name>
<comment type="cofactor">
    <cofactor evidence="1">
        <name>Mg(2+)</name>
        <dbReference type="ChEBI" id="CHEBI:18420"/>
    </cofactor>
</comment>
<dbReference type="Pfam" id="PF13426">
    <property type="entry name" value="PAS_9"/>
    <property type="match status" value="1"/>
</dbReference>
<dbReference type="AlphaFoldDB" id="A0A9E4KDM7"/>
<organism evidence="11 12">
    <name type="scientific">Candidatus Thiodiazotropha taylori</name>
    <dbReference type="NCBI Taxonomy" id="2792791"/>
    <lineage>
        <taxon>Bacteria</taxon>
        <taxon>Pseudomonadati</taxon>
        <taxon>Pseudomonadota</taxon>
        <taxon>Gammaproteobacteria</taxon>
        <taxon>Chromatiales</taxon>
        <taxon>Sedimenticolaceae</taxon>
        <taxon>Candidatus Thiodiazotropha</taxon>
    </lineage>
</organism>
<dbReference type="PROSITE" id="PS50883">
    <property type="entry name" value="EAL"/>
    <property type="match status" value="1"/>
</dbReference>
<evidence type="ECO:0000259" key="10">
    <source>
        <dbReference type="PROSITE" id="PS50887"/>
    </source>
</evidence>
<dbReference type="InterPro" id="IPR000014">
    <property type="entry name" value="PAS"/>
</dbReference>
<evidence type="ECO:0000313" key="12">
    <source>
        <dbReference type="Proteomes" id="UP000886667"/>
    </source>
</evidence>
<keyword evidence="5" id="KW-0175">Coiled coil</keyword>
<dbReference type="CDD" id="cd01948">
    <property type="entry name" value="EAL"/>
    <property type="match status" value="1"/>
</dbReference>
<feature type="domain" description="PAC" evidence="8">
    <location>
        <begin position="456"/>
        <end position="508"/>
    </location>
</feature>
<dbReference type="InterPro" id="IPR015168">
    <property type="entry name" value="SsuA/THI5"/>
</dbReference>
<accession>A0A9E4KDM7</accession>
<dbReference type="Gene3D" id="3.30.70.270">
    <property type="match status" value="1"/>
</dbReference>
<keyword evidence="6" id="KW-0472">Membrane</keyword>
<dbReference type="PROSITE" id="PS50112">
    <property type="entry name" value="PAS"/>
    <property type="match status" value="2"/>
</dbReference>
<evidence type="ECO:0000256" key="1">
    <source>
        <dbReference type="ARBA" id="ARBA00001946"/>
    </source>
</evidence>
<keyword evidence="6" id="KW-0812">Transmembrane</keyword>
<dbReference type="SMART" id="SM00091">
    <property type="entry name" value="PAS"/>
    <property type="match status" value="3"/>
</dbReference>
<feature type="domain" description="GGDEF" evidence="10">
    <location>
        <begin position="806"/>
        <end position="939"/>
    </location>
</feature>
<dbReference type="SUPFAM" id="SSF55073">
    <property type="entry name" value="Nucleotide cyclase"/>
    <property type="match status" value="1"/>
</dbReference>
<dbReference type="EC" id="3.1.4.52" evidence="2"/>
<gene>
    <name evidence="11" type="ORF">JAZ07_10795</name>
</gene>
<dbReference type="InterPro" id="IPR000160">
    <property type="entry name" value="GGDEF_dom"/>
</dbReference>
<dbReference type="NCBIfam" id="TIGR00229">
    <property type="entry name" value="sensory_box"/>
    <property type="match status" value="2"/>
</dbReference>
<feature type="domain" description="PAS" evidence="7">
    <location>
        <begin position="384"/>
        <end position="454"/>
    </location>
</feature>
<dbReference type="InterPro" id="IPR052155">
    <property type="entry name" value="Biofilm_reg_signaling"/>
</dbReference>
<dbReference type="Gene3D" id="3.40.190.10">
    <property type="entry name" value="Periplasmic binding protein-like II"/>
    <property type="match status" value="2"/>
</dbReference>
<feature type="transmembrane region" description="Helical" evidence="6">
    <location>
        <begin position="348"/>
        <end position="368"/>
    </location>
</feature>
<evidence type="ECO:0000259" key="7">
    <source>
        <dbReference type="PROSITE" id="PS50112"/>
    </source>
</evidence>
<evidence type="ECO:0000259" key="9">
    <source>
        <dbReference type="PROSITE" id="PS50883"/>
    </source>
</evidence>
<evidence type="ECO:0000256" key="2">
    <source>
        <dbReference type="ARBA" id="ARBA00012282"/>
    </source>
</evidence>
<dbReference type="InterPro" id="IPR001633">
    <property type="entry name" value="EAL_dom"/>
</dbReference>
<dbReference type="Gene3D" id="3.20.20.450">
    <property type="entry name" value="EAL domain"/>
    <property type="match status" value="1"/>
</dbReference>
<evidence type="ECO:0000313" key="11">
    <source>
        <dbReference type="EMBL" id="MCG7946819.1"/>
    </source>
</evidence>
<keyword evidence="3" id="KW-0973">c-di-GMP</keyword>
<dbReference type="PANTHER" id="PTHR44757">
    <property type="entry name" value="DIGUANYLATE CYCLASE DGCP"/>
    <property type="match status" value="1"/>
</dbReference>
<dbReference type="InterPro" id="IPR035965">
    <property type="entry name" value="PAS-like_dom_sf"/>
</dbReference>
<reference evidence="11" key="1">
    <citation type="journal article" date="2021" name="Proc. Natl. Acad. Sci. U.S.A.">
        <title>Global biogeography of chemosynthetic symbionts reveals both localized and globally distributed symbiont groups. .</title>
        <authorList>
            <person name="Osvatic J.T."/>
            <person name="Wilkins L.G.E."/>
            <person name="Leibrecht L."/>
            <person name="Leray M."/>
            <person name="Zauner S."/>
            <person name="Polzin J."/>
            <person name="Camacho Y."/>
            <person name="Gros O."/>
            <person name="van Gils J.A."/>
            <person name="Eisen J.A."/>
            <person name="Petersen J.M."/>
            <person name="Yuen B."/>
        </authorList>
    </citation>
    <scope>NUCLEOTIDE SEQUENCE</scope>
    <source>
        <strain evidence="11">MAGclacostrist064TRANS</strain>
    </source>
</reference>
<dbReference type="Pfam" id="PF08448">
    <property type="entry name" value="PAS_4"/>
    <property type="match status" value="2"/>
</dbReference>
<dbReference type="InterPro" id="IPR029787">
    <property type="entry name" value="Nucleotide_cyclase"/>
</dbReference>
<dbReference type="PROSITE" id="PS50113">
    <property type="entry name" value="PAC"/>
    <property type="match status" value="3"/>
</dbReference>
<dbReference type="InterPro" id="IPR001610">
    <property type="entry name" value="PAC"/>
</dbReference>
<dbReference type="SUPFAM" id="SSF53850">
    <property type="entry name" value="Periplasmic binding protein-like II"/>
    <property type="match status" value="1"/>
</dbReference>
<dbReference type="InterPro" id="IPR013656">
    <property type="entry name" value="PAS_4"/>
</dbReference>
<dbReference type="Proteomes" id="UP000886667">
    <property type="component" value="Unassembled WGS sequence"/>
</dbReference>
<proteinExistence type="predicted"/>
<dbReference type="InterPro" id="IPR000700">
    <property type="entry name" value="PAS-assoc_C"/>
</dbReference>
<dbReference type="SMART" id="SM00086">
    <property type="entry name" value="PAC"/>
    <property type="match status" value="3"/>
</dbReference>
<dbReference type="Pfam" id="PF00563">
    <property type="entry name" value="EAL"/>
    <property type="match status" value="1"/>
</dbReference>
<dbReference type="CDD" id="cd00130">
    <property type="entry name" value="PAS"/>
    <property type="match status" value="2"/>
</dbReference>
<dbReference type="GO" id="GO:0071111">
    <property type="term" value="F:cyclic-guanylate-specific phosphodiesterase activity"/>
    <property type="evidence" value="ECO:0007669"/>
    <property type="project" value="UniProtKB-EC"/>
</dbReference>
<dbReference type="SUPFAM" id="SSF141868">
    <property type="entry name" value="EAL domain-like"/>
    <property type="match status" value="1"/>
</dbReference>
<dbReference type="SMART" id="SM00052">
    <property type="entry name" value="EAL"/>
    <property type="match status" value="1"/>
</dbReference>
<dbReference type="PANTHER" id="PTHR44757:SF2">
    <property type="entry name" value="BIOFILM ARCHITECTURE MAINTENANCE PROTEIN MBAA"/>
    <property type="match status" value="1"/>
</dbReference>
<evidence type="ECO:0000256" key="3">
    <source>
        <dbReference type="ARBA" id="ARBA00022636"/>
    </source>
</evidence>
<evidence type="ECO:0000259" key="8">
    <source>
        <dbReference type="PROSITE" id="PS50113"/>
    </source>
</evidence>
<dbReference type="FunFam" id="3.20.20.450:FF:000001">
    <property type="entry name" value="Cyclic di-GMP phosphodiesterase yahA"/>
    <property type="match status" value="1"/>
</dbReference>
<evidence type="ECO:0000256" key="5">
    <source>
        <dbReference type="SAM" id="Coils"/>
    </source>
</evidence>
<feature type="domain" description="EAL" evidence="9">
    <location>
        <begin position="948"/>
        <end position="1202"/>
    </location>
</feature>
<dbReference type="SMART" id="SM00267">
    <property type="entry name" value="GGDEF"/>
    <property type="match status" value="1"/>
</dbReference>